<sequence>MKGPSRSTKLLLRNLPAQPKPSGPIARLASIFNHPILTDSESKILLNEINSSFRNALKESRHPDDIRPPPSIHNAYANKADNHIFQVVTDRPASPPLVGNLRDLLSSEELSNEYEIDNNSPINIFVTHLLQGTADLPLAAECCKQLVLQLKKSDDINSLDRNGGLRLHRKIYGNPLFYNKDGTPKVPLRGWLAASMFFSKRPSLPFSWLTEYLEREDYTSFRTLLSEIITSYGKIYNTPESPNENVKLFIHILKARDDSYRHRVSEHPSTLPITRAILPVFTELSTAIRESGDKMVLLTPVAYKLYKKGNNEAKKMIADTLDLWDTQRSPVGAEILIDQGDFLGAAEYLVNHPGKAGSKDLSLGVVVGLMITRKLRDMRGEKALTDRVMETVEDSIQRLLGGSKKPSETSLSESILSTWKSLRGSGLDNDLALASELQDIEKRVREDLGLAVAPALVR</sequence>
<organism evidence="1 2">
    <name type="scientific">Orbilia blumenaviensis</name>
    <dbReference type="NCBI Taxonomy" id="1796055"/>
    <lineage>
        <taxon>Eukaryota</taxon>
        <taxon>Fungi</taxon>
        <taxon>Dikarya</taxon>
        <taxon>Ascomycota</taxon>
        <taxon>Pezizomycotina</taxon>
        <taxon>Orbiliomycetes</taxon>
        <taxon>Orbiliales</taxon>
        <taxon>Orbiliaceae</taxon>
        <taxon>Orbilia</taxon>
    </lineage>
</organism>
<comment type="caution">
    <text evidence="1">The sequence shown here is derived from an EMBL/GenBank/DDBJ whole genome shotgun (WGS) entry which is preliminary data.</text>
</comment>
<reference evidence="1 2" key="1">
    <citation type="submission" date="2019-10" db="EMBL/GenBank/DDBJ databases">
        <authorList>
            <person name="Palmer J.M."/>
        </authorList>
    </citation>
    <scope>NUCLEOTIDE SEQUENCE [LARGE SCALE GENOMIC DNA]</scope>
    <source>
        <strain evidence="1 2">TWF730</strain>
    </source>
</reference>
<proteinExistence type="predicted"/>
<dbReference type="Proteomes" id="UP001373714">
    <property type="component" value="Unassembled WGS sequence"/>
</dbReference>
<evidence type="ECO:0000313" key="1">
    <source>
        <dbReference type="EMBL" id="KAK6345936.1"/>
    </source>
</evidence>
<name>A0AAV9UU24_9PEZI</name>
<dbReference type="EMBL" id="JAVHNS010000008">
    <property type="protein sequence ID" value="KAK6345936.1"/>
    <property type="molecule type" value="Genomic_DNA"/>
</dbReference>
<evidence type="ECO:0000313" key="2">
    <source>
        <dbReference type="Proteomes" id="UP001373714"/>
    </source>
</evidence>
<gene>
    <name evidence="1" type="ORF">TWF730_010275</name>
</gene>
<protein>
    <submittedName>
        <fullName evidence="1">Uncharacterized protein</fullName>
    </submittedName>
</protein>
<keyword evidence="2" id="KW-1185">Reference proteome</keyword>
<dbReference type="AlphaFoldDB" id="A0AAV9UU24"/>
<accession>A0AAV9UU24</accession>